<keyword evidence="1" id="KW-0812">Transmembrane</keyword>
<keyword evidence="4" id="KW-1185">Reference proteome</keyword>
<evidence type="ECO:0000313" key="4">
    <source>
        <dbReference type="Proteomes" id="UP000317938"/>
    </source>
</evidence>
<dbReference type="NCBIfam" id="NF040662">
    <property type="entry name" value="attach_TipJ_rel"/>
    <property type="match status" value="1"/>
</dbReference>
<feature type="domain" description="Tip attachment protein J HDII-ins2" evidence="2">
    <location>
        <begin position="360"/>
        <end position="457"/>
    </location>
</feature>
<keyword evidence="1" id="KW-1133">Transmembrane helix</keyword>
<gene>
    <name evidence="3" type="ORF">FQP85_08475</name>
</gene>
<evidence type="ECO:0000313" key="3">
    <source>
        <dbReference type="EMBL" id="TVU83801.1"/>
    </source>
</evidence>
<reference evidence="3 4" key="1">
    <citation type="submission" date="2019-07" db="EMBL/GenBank/DDBJ databases">
        <title>Diversity of Bacteria from Kongsfjorden, Arctic.</title>
        <authorList>
            <person name="Yu Y."/>
        </authorList>
    </citation>
    <scope>NUCLEOTIDE SEQUENCE [LARGE SCALE GENOMIC DNA]</scope>
    <source>
        <strain evidence="3 4">SM1927</strain>
    </source>
</reference>
<proteinExistence type="predicted"/>
<dbReference type="InterPro" id="IPR055385">
    <property type="entry name" value="GpJ_HDII-ins2"/>
</dbReference>
<evidence type="ECO:0000256" key="1">
    <source>
        <dbReference type="SAM" id="Phobius"/>
    </source>
</evidence>
<organism evidence="3 4">
    <name type="scientific">Pseudoalteromonas neustonica</name>
    <dbReference type="NCBI Taxonomy" id="1840331"/>
    <lineage>
        <taxon>Bacteria</taxon>
        <taxon>Pseudomonadati</taxon>
        <taxon>Pseudomonadota</taxon>
        <taxon>Gammaproteobacteria</taxon>
        <taxon>Alteromonadales</taxon>
        <taxon>Pseudoalteromonadaceae</taxon>
        <taxon>Pseudoalteromonas</taxon>
    </lineage>
</organism>
<protein>
    <recommendedName>
        <fullName evidence="2">Tip attachment protein J HDII-ins2 domain-containing protein</fullName>
    </recommendedName>
</protein>
<sequence length="829" mass="92625">MSTQVEIKIYPNKLDDSLYEPCTGLVGQTVNSWLKANVPAYAELEQPLFSVNINSRHVLPSEWDTCTFKHNDNIKFVVESKDPATIAYAVIAVIAIGVAIYATNQIPDNYNSTVPDGSSIYDVNTQGNKPKLMGVIPENAGRHKVFPDYLTMPRKEYINNEQWLYLMLCVGKGSYEILPEDILIANTPINRYVGDVDCQVFGPGEDVTVHEAYRNVYTSSEVGATSGSTGIELKGRVTSTGGNNGSYVYSFQGDKIVAYKVEYEPEIGTIKYKAPIPFQLGEIITIQYSLDGQNDGYFEILELNVNGNQVNKVDGQFQDDPQWTSFFTENESNATIFVESGGGDGQFNGPFFACPDGEVTDKIWLDFLFPQGLGELDDDGNFLSCSVTIRIEYRNAGEENWTAVDDKVFTDSTNDQLGFTFPIELPQKIRPELRVKRVTAANDDTRIYDDIYWTSLKAELGSATSYEGMTTIAVKIRGTNALAGSAENKFNVIATRILPVYENGAWSAPRPTTDIAPFFTHVIKSSGHSDSKIGLDEINTLHPVWHNRGDEFNAVFDSGSTMFEVLKRVLAVGFAEPTIDYGRIIPVRDQQRTIFQHMYQPDNYIGFLERTITLIDDDEHDGVEVECFSPITWKSETILCLLPGDLGVNPEKVRAFGITSRDKAYQFGMRKRRARRYRRTSFTFKTEMDALNSRYLDYCALADDIPGYEQTGRVEYIVGRSVYVDAVLKWQSGQSHILALRKPDGTLSGPYTATIGSSSNEVIIDSDIDFAPVFDGSMEPPLYMFGITNKWCNAVLIRDIKPSSVDKVNVTAELYDDRVYLDDNSLAPT</sequence>
<dbReference type="RefSeq" id="WP_145236499.1">
    <property type="nucleotide sequence ID" value="NZ_VNFF01000007.1"/>
</dbReference>
<dbReference type="Pfam" id="PF24801">
    <property type="entry name" value="FNIII-A_GpJ"/>
    <property type="match status" value="1"/>
</dbReference>
<accession>A0ABY3FE34</accession>
<dbReference type="EMBL" id="VNFF01000007">
    <property type="protein sequence ID" value="TVU83801.1"/>
    <property type="molecule type" value="Genomic_DNA"/>
</dbReference>
<dbReference type="Proteomes" id="UP000317938">
    <property type="component" value="Unassembled WGS sequence"/>
</dbReference>
<keyword evidence="1" id="KW-0472">Membrane</keyword>
<comment type="caution">
    <text evidence="3">The sequence shown here is derived from an EMBL/GenBank/DDBJ whole genome shotgun (WGS) entry which is preliminary data.</text>
</comment>
<name>A0ABY3FE34_9GAMM</name>
<feature type="transmembrane region" description="Helical" evidence="1">
    <location>
        <begin position="85"/>
        <end position="103"/>
    </location>
</feature>
<evidence type="ECO:0000259" key="2">
    <source>
        <dbReference type="Pfam" id="PF24801"/>
    </source>
</evidence>